<dbReference type="STRING" id="45065.Lgee_1120"/>
<dbReference type="PATRIC" id="fig|45065.4.peg.1200"/>
<evidence type="ECO:0000313" key="2">
    <source>
        <dbReference type="Proteomes" id="UP000054785"/>
    </source>
</evidence>
<accession>A0A0W0TW85</accession>
<proteinExistence type="predicted"/>
<keyword evidence="2" id="KW-1185">Reference proteome</keyword>
<sequence>MAGLKCPRNWERPDIFTTEDLVSAYKKLPLDGLYESVNSLKLALDSAGENRENYWKNRVLPFLETIWPKSKDKTLINHPESFALLCIAAGYEFPSAVKKVRGYLQVIPEPYYVIHRLHQSGLSDNFPKDVLLLLSIIVSNDVIFLPQDIRECLNAIINADSTLEKDTDFIKLDALARKFNI</sequence>
<dbReference type="Proteomes" id="UP000054785">
    <property type="component" value="Unassembled WGS sequence"/>
</dbReference>
<evidence type="ECO:0000313" key="1">
    <source>
        <dbReference type="EMBL" id="KTC99865.1"/>
    </source>
</evidence>
<reference evidence="1 2" key="1">
    <citation type="submission" date="2015-11" db="EMBL/GenBank/DDBJ databases">
        <title>Genomic analysis of 38 Legionella species identifies large and diverse effector repertoires.</title>
        <authorList>
            <person name="Burstein D."/>
            <person name="Amaro F."/>
            <person name="Zusman T."/>
            <person name="Lifshitz Z."/>
            <person name="Cohen O."/>
            <person name="Gilbert J.A."/>
            <person name="Pupko T."/>
            <person name="Shuman H.A."/>
            <person name="Segal G."/>
        </authorList>
    </citation>
    <scope>NUCLEOTIDE SEQUENCE [LARGE SCALE GENOMIC DNA]</scope>
    <source>
        <strain evidence="1 2">ATCC 49504</strain>
    </source>
</reference>
<organism evidence="1 2">
    <name type="scientific">Legionella geestiana</name>
    <dbReference type="NCBI Taxonomy" id="45065"/>
    <lineage>
        <taxon>Bacteria</taxon>
        <taxon>Pseudomonadati</taxon>
        <taxon>Pseudomonadota</taxon>
        <taxon>Gammaproteobacteria</taxon>
        <taxon>Legionellales</taxon>
        <taxon>Legionellaceae</taxon>
        <taxon>Legionella</taxon>
    </lineage>
</organism>
<dbReference type="EMBL" id="LNYC01000043">
    <property type="protein sequence ID" value="KTC99865.1"/>
    <property type="molecule type" value="Genomic_DNA"/>
</dbReference>
<gene>
    <name evidence="1" type="ORF">Lgee_1120</name>
</gene>
<name>A0A0W0TW85_9GAMM</name>
<dbReference type="AlphaFoldDB" id="A0A0W0TW85"/>
<protein>
    <submittedName>
        <fullName evidence="1">Uncharacterized protein</fullName>
    </submittedName>
</protein>
<dbReference type="RefSeq" id="WP_028386687.1">
    <property type="nucleotide sequence ID" value="NZ_CAAAHN010000025.1"/>
</dbReference>
<comment type="caution">
    <text evidence="1">The sequence shown here is derived from an EMBL/GenBank/DDBJ whole genome shotgun (WGS) entry which is preliminary data.</text>
</comment>